<evidence type="ECO:0000313" key="1">
    <source>
        <dbReference type="EMBL" id="SDQ82112.1"/>
    </source>
</evidence>
<accession>A0A1H1E015</accession>
<proteinExistence type="predicted"/>
<reference evidence="1 2" key="1">
    <citation type="submission" date="2016-10" db="EMBL/GenBank/DDBJ databases">
        <authorList>
            <person name="de Groot N.N."/>
        </authorList>
    </citation>
    <scope>NUCLEOTIDE SEQUENCE [LARGE SCALE GENOMIC DNA]</scope>
    <source>
        <strain evidence="1 2">CGMCC 1.10449</strain>
    </source>
</reference>
<name>A0A1H1E015_9BACI</name>
<dbReference type="InterPro" id="IPR058870">
    <property type="entry name" value="YuzC"/>
</dbReference>
<dbReference type="Proteomes" id="UP000199444">
    <property type="component" value="Unassembled WGS sequence"/>
</dbReference>
<evidence type="ECO:0008006" key="3">
    <source>
        <dbReference type="Google" id="ProtNLM"/>
    </source>
</evidence>
<dbReference type="Pfam" id="PF26344">
    <property type="entry name" value="YuzC"/>
    <property type="match status" value="1"/>
</dbReference>
<dbReference type="AlphaFoldDB" id="A0A1H1E015"/>
<sequence length="123" mass="14162">MYYVNYPGYYYVPYYPNATYWPGRQQYPPVDANLLNQSANETKKLMDDASIVLNKLAESQEYDAELMKAAQVSDTAKVEQLILSTGITSDVDINYNPDGLRLEFKSQVADMDCCKLRIALRWR</sequence>
<protein>
    <recommendedName>
        <fullName evidence="3">Inner spore coat protein</fullName>
    </recommendedName>
</protein>
<dbReference type="RefSeq" id="WP_092493465.1">
    <property type="nucleotide sequence ID" value="NZ_FNKD01000003.1"/>
</dbReference>
<organism evidence="1 2">
    <name type="scientific">Virgibacillus salinus</name>
    <dbReference type="NCBI Taxonomy" id="553311"/>
    <lineage>
        <taxon>Bacteria</taxon>
        <taxon>Bacillati</taxon>
        <taxon>Bacillota</taxon>
        <taxon>Bacilli</taxon>
        <taxon>Bacillales</taxon>
        <taxon>Bacillaceae</taxon>
        <taxon>Virgibacillus</taxon>
    </lineage>
</organism>
<dbReference type="EMBL" id="FNKD01000003">
    <property type="protein sequence ID" value="SDQ82112.1"/>
    <property type="molecule type" value="Genomic_DNA"/>
</dbReference>
<gene>
    <name evidence="1" type="ORF">SAMN05216231_2661</name>
</gene>
<dbReference type="STRING" id="553311.SAMN05216231_2661"/>
<keyword evidence="2" id="KW-1185">Reference proteome</keyword>
<evidence type="ECO:0000313" key="2">
    <source>
        <dbReference type="Proteomes" id="UP000199444"/>
    </source>
</evidence>